<feature type="region of interest" description="Disordered" evidence="1">
    <location>
        <begin position="25"/>
        <end position="61"/>
    </location>
</feature>
<accession>A0ABZ2ZW17</accession>
<sequence>MTTFLVFLAVLAAGAVALAATGLPARRRSTAHPEGTAAARALPGAGGTGDPGLAEPDPRLPPVLLPDHVQASDIGRLRFSVALRGYRMDQVDEVLARLATALAERDAELAALRNPPGGRTEEPGARS</sequence>
<feature type="signal peptide" evidence="2">
    <location>
        <begin position="1"/>
        <end position="19"/>
    </location>
</feature>
<proteinExistence type="predicted"/>
<organism evidence="3 4">
    <name type="scientific">Arthrobacter citreus</name>
    <dbReference type="NCBI Taxonomy" id="1670"/>
    <lineage>
        <taxon>Bacteria</taxon>
        <taxon>Bacillati</taxon>
        <taxon>Actinomycetota</taxon>
        <taxon>Actinomycetes</taxon>
        <taxon>Micrococcales</taxon>
        <taxon>Micrococcaceae</taxon>
        <taxon>Arthrobacter</taxon>
    </lineage>
</organism>
<dbReference type="EMBL" id="CP151657">
    <property type="protein sequence ID" value="WZP16402.1"/>
    <property type="molecule type" value="Genomic_DNA"/>
</dbReference>
<feature type="chain" id="PRO_5045664000" evidence="2">
    <location>
        <begin position="20"/>
        <end position="127"/>
    </location>
</feature>
<reference evidence="3 4" key="1">
    <citation type="submission" date="2024-04" db="EMBL/GenBank/DDBJ databases">
        <title>Arthrobacter sp. from Plains bison fecal sample.</title>
        <authorList>
            <person name="Ruzzini A."/>
        </authorList>
    </citation>
    <scope>NUCLEOTIDE SEQUENCE [LARGE SCALE GENOMIC DNA]</scope>
    <source>
        <strain evidence="3 4">EINP1</strain>
    </source>
</reference>
<evidence type="ECO:0000313" key="4">
    <source>
        <dbReference type="Proteomes" id="UP001448858"/>
    </source>
</evidence>
<dbReference type="RefSeq" id="WP_342024016.1">
    <property type="nucleotide sequence ID" value="NZ_CP151657.1"/>
</dbReference>
<gene>
    <name evidence="3" type="ORF">AAE021_02075</name>
</gene>
<dbReference type="Proteomes" id="UP001448858">
    <property type="component" value="Chromosome"/>
</dbReference>
<dbReference type="InterPro" id="IPR019933">
    <property type="entry name" value="DivIVA_domain"/>
</dbReference>
<evidence type="ECO:0000256" key="2">
    <source>
        <dbReference type="SAM" id="SignalP"/>
    </source>
</evidence>
<evidence type="ECO:0000256" key="1">
    <source>
        <dbReference type="SAM" id="MobiDB-lite"/>
    </source>
</evidence>
<keyword evidence="4" id="KW-1185">Reference proteome</keyword>
<evidence type="ECO:0000313" key="3">
    <source>
        <dbReference type="EMBL" id="WZP16402.1"/>
    </source>
</evidence>
<name>A0ABZ2ZW17_9MICC</name>
<protein>
    <submittedName>
        <fullName evidence="3">DivIVA domain-containing protein</fullName>
    </submittedName>
</protein>
<dbReference type="Gene3D" id="6.10.250.660">
    <property type="match status" value="1"/>
</dbReference>
<dbReference type="NCBIfam" id="TIGR03544">
    <property type="entry name" value="DivI1A_domain"/>
    <property type="match status" value="1"/>
</dbReference>
<keyword evidence="2" id="KW-0732">Signal</keyword>